<sequence length="184" mass="21460">MHLLLRTLLLLIRSRRRSKLTLWDTSSLPLKALPTDVDIALHINNGMYLSLMDLGRFDLLVRCDMWNEMRQRKWTPVVQSEMITFRKSLELWQSYTLETKFLGVDDRSMYFEQRFVVDGEIYARGYIAGRLRGPNGPVPNEEILAVAAEKGQPIPADRKVPEWLLAWREQAALPSSRKPAPHRW</sequence>
<dbReference type="Pfam" id="PF13279">
    <property type="entry name" value="4HBT_2"/>
    <property type="match status" value="1"/>
</dbReference>
<dbReference type="EMBL" id="CP121252">
    <property type="protein sequence ID" value="WFP16103.1"/>
    <property type="molecule type" value="Genomic_DNA"/>
</dbReference>
<dbReference type="PANTHER" id="PTHR12475">
    <property type="match status" value="1"/>
</dbReference>
<gene>
    <name evidence="1" type="ORF">P8192_11990</name>
</gene>
<protein>
    <submittedName>
        <fullName evidence="1">Thioesterase family protein</fullName>
    </submittedName>
</protein>
<dbReference type="PANTHER" id="PTHR12475:SF4">
    <property type="entry name" value="PROTEIN THEM6"/>
    <property type="match status" value="1"/>
</dbReference>
<keyword evidence="2" id="KW-1185">Reference proteome</keyword>
<dbReference type="Gene3D" id="3.10.129.10">
    <property type="entry name" value="Hotdog Thioesterase"/>
    <property type="match status" value="1"/>
</dbReference>
<dbReference type="RefSeq" id="WP_278157266.1">
    <property type="nucleotide sequence ID" value="NZ_CP121252.1"/>
</dbReference>
<reference evidence="1 2" key="1">
    <citation type="submission" date="2023-04" db="EMBL/GenBank/DDBJ databases">
        <title>Funneling lignin-derived compounds into biodiesel using alkali-halophilic Citricoccus sp. P2.</title>
        <authorList>
            <person name="Luo C.-B."/>
        </authorList>
    </citation>
    <scope>NUCLEOTIDE SEQUENCE [LARGE SCALE GENOMIC DNA]</scope>
    <source>
        <strain evidence="1 2">P2</strain>
    </source>
</reference>
<accession>A0ABY8H4N2</accession>
<proteinExistence type="predicted"/>
<dbReference type="InterPro" id="IPR029069">
    <property type="entry name" value="HotDog_dom_sf"/>
</dbReference>
<evidence type="ECO:0000313" key="1">
    <source>
        <dbReference type="EMBL" id="WFP16103.1"/>
    </source>
</evidence>
<organism evidence="1 2">
    <name type="scientific">Citricoccus muralis</name>
    <dbReference type="NCBI Taxonomy" id="169134"/>
    <lineage>
        <taxon>Bacteria</taxon>
        <taxon>Bacillati</taxon>
        <taxon>Actinomycetota</taxon>
        <taxon>Actinomycetes</taxon>
        <taxon>Micrococcales</taxon>
        <taxon>Micrococcaceae</taxon>
        <taxon>Citricoccus</taxon>
    </lineage>
</organism>
<dbReference type="SUPFAM" id="SSF54637">
    <property type="entry name" value="Thioesterase/thiol ester dehydrase-isomerase"/>
    <property type="match status" value="1"/>
</dbReference>
<dbReference type="Proteomes" id="UP001219037">
    <property type="component" value="Chromosome"/>
</dbReference>
<name>A0ABY8H4N2_9MICC</name>
<evidence type="ECO:0000313" key="2">
    <source>
        <dbReference type="Proteomes" id="UP001219037"/>
    </source>
</evidence>
<dbReference type="InterPro" id="IPR051490">
    <property type="entry name" value="THEM6_lcsJ_thioesterase"/>
</dbReference>
<dbReference type="CDD" id="cd00586">
    <property type="entry name" value="4HBT"/>
    <property type="match status" value="1"/>
</dbReference>